<dbReference type="EMBL" id="CDMZ01000671">
    <property type="protein sequence ID" value="CEM19243.1"/>
    <property type="molecule type" value="Genomic_DNA"/>
</dbReference>
<dbReference type="PhylomeDB" id="A0A0G4FVJ9"/>
<dbReference type="AlphaFoldDB" id="A0A0G4FVJ9"/>
<dbReference type="VEuPathDB" id="CryptoDB:Cvel_19005"/>
<proteinExistence type="predicted"/>
<protein>
    <submittedName>
        <fullName evidence="2">Uncharacterized protein</fullName>
    </submittedName>
</protein>
<accession>A0A0G4FVJ9</accession>
<evidence type="ECO:0000256" key="1">
    <source>
        <dbReference type="SAM" id="MobiDB-lite"/>
    </source>
</evidence>
<name>A0A0G4FVJ9_9ALVE</name>
<organism evidence="2">
    <name type="scientific">Chromera velia CCMP2878</name>
    <dbReference type="NCBI Taxonomy" id="1169474"/>
    <lineage>
        <taxon>Eukaryota</taxon>
        <taxon>Sar</taxon>
        <taxon>Alveolata</taxon>
        <taxon>Colpodellida</taxon>
        <taxon>Chromeraceae</taxon>
        <taxon>Chromera</taxon>
    </lineage>
</organism>
<evidence type="ECO:0000313" key="2">
    <source>
        <dbReference type="EMBL" id="CEM19243.1"/>
    </source>
</evidence>
<feature type="region of interest" description="Disordered" evidence="1">
    <location>
        <begin position="122"/>
        <end position="142"/>
    </location>
</feature>
<gene>
    <name evidence="2" type="ORF">Cvel_19005</name>
</gene>
<sequence>MDCLQHFYVSPFPKHLRARWSEIKSFAPLAKKSALVFVACGGKILGRYRRLVPMTPEAFSMMEYSMLFEALPIGSAVCRYMYIVINLQDHSPSGLHDCLRQYEETAMSQSSGASIWLATIPSSSGGRPQVPSAPQGNRPSGASGSGSFFCPLCKHVHKKGMHSKMRVIVRTSVALLKDHIDNPHCFI</sequence>
<reference evidence="2" key="1">
    <citation type="submission" date="2014-11" db="EMBL/GenBank/DDBJ databases">
        <authorList>
            <person name="Otto D Thomas"/>
            <person name="Naeem Raeece"/>
        </authorList>
    </citation>
    <scope>NUCLEOTIDE SEQUENCE</scope>
</reference>